<dbReference type="WBParaSite" id="GPUH_0000897301-mRNA-1">
    <property type="protein sequence ID" value="GPUH_0000897301-mRNA-1"/>
    <property type="gene ID" value="GPUH_0000897301"/>
</dbReference>
<reference evidence="2 4" key="2">
    <citation type="submission" date="2018-11" db="EMBL/GenBank/DDBJ databases">
        <authorList>
            <consortium name="Pathogen Informatics"/>
        </authorList>
    </citation>
    <scope>NUCLEOTIDE SEQUENCE [LARGE SCALE GENOMIC DNA]</scope>
</reference>
<evidence type="ECO:0000313" key="2">
    <source>
        <dbReference type="EMBL" id="VDK66663.1"/>
    </source>
</evidence>
<gene>
    <name evidence="2" type="ORF">GPUH_LOCUS8963</name>
    <name evidence="3" type="ORF">GPUH_LOCUS8992</name>
</gene>
<dbReference type="EMBL" id="UYRT01027722">
    <property type="protein sequence ID" value="VDK66663.1"/>
    <property type="molecule type" value="Genomic_DNA"/>
</dbReference>
<dbReference type="EMBL" id="UYRT01027966">
    <property type="protein sequence ID" value="VDK66931.1"/>
    <property type="molecule type" value="Genomic_DNA"/>
</dbReference>
<protein>
    <submittedName>
        <fullName evidence="2 5">Uncharacterized protein</fullName>
    </submittedName>
</protein>
<dbReference type="Proteomes" id="UP000271098">
    <property type="component" value="Unassembled WGS sequence"/>
</dbReference>
<reference evidence="5 6" key="1">
    <citation type="submission" date="2016-06" db="UniProtKB">
        <authorList>
            <consortium name="WormBaseParasite"/>
        </authorList>
    </citation>
    <scope>IDENTIFICATION</scope>
</reference>
<organism evidence="6">
    <name type="scientific">Gongylonema pulchrum</name>
    <dbReference type="NCBI Taxonomy" id="637853"/>
    <lineage>
        <taxon>Eukaryota</taxon>
        <taxon>Metazoa</taxon>
        <taxon>Ecdysozoa</taxon>
        <taxon>Nematoda</taxon>
        <taxon>Chromadorea</taxon>
        <taxon>Rhabditida</taxon>
        <taxon>Spirurina</taxon>
        <taxon>Spiruromorpha</taxon>
        <taxon>Spiruroidea</taxon>
        <taxon>Gongylonematidae</taxon>
        <taxon>Gongylonema</taxon>
    </lineage>
</organism>
<evidence type="ECO:0000313" key="3">
    <source>
        <dbReference type="EMBL" id="VDK66931.1"/>
    </source>
</evidence>
<evidence type="ECO:0000313" key="4">
    <source>
        <dbReference type="Proteomes" id="UP000271098"/>
    </source>
</evidence>
<keyword evidence="4" id="KW-1185">Reference proteome</keyword>
<feature type="region of interest" description="Disordered" evidence="1">
    <location>
        <begin position="1"/>
        <end position="75"/>
    </location>
</feature>
<proteinExistence type="predicted"/>
<evidence type="ECO:0000313" key="5">
    <source>
        <dbReference type="WBParaSite" id="GPUH_0000897301-mRNA-1"/>
    </source>
</evidence>
<accession>A0A183DJV2</accession>
<evidence type="ECO:0000256" key="1">
    <source>
        <dbReference type="SAM" id="MobiDB-lite"/>
    </source>
</evidence>
<name>A0A183DJV2_9BILA</name>
<dbReference type="AlphaFoldDB" id="A0A183DJV2"/>
<dbReference type="WBParaSite" id="GPUH_0000900301-mRNA-1">
    <property type="protein sequence ID" value="GPUH_0000900301-mRNA-1"/>
    <property type="gene ID" value="GPUH_0000900301"/>
</dbReference>
<feature type="compositionally biased region" description="Acidic residues" evidence="1">
    <location>
        <begin position="25"/>
        <end position="42"/>
    </location>
</feature>
<evidence type="ECO:0000313" key="6">
    <source>
        <dbReference type="WBParaSite" id="GPUH_0000900301-mRNA-1"/>
    </source>
</evidence>
<sequence length="75" mass="7997">MAMSMAHGVLADGMGRRHSYNNMEESTEFEELNADDAAEESGDGMGAEDNTPRAGDSLESSEEPSARQFRATAGL</sequence>